<accession>A0A955E0E9</accession>
<dbReference type="AlphaFoldDB" id="A0A955E0E9"/>
<dbReference type="Proteomes" id="UP000714817">
    <property type="component" value="Unassembled WGS sequence"/>
</dbReference>
<sequence length="165" mass="18461">MFGSVFRGRDAEVGSAVELLMGRPFSKTILGIENEMRKRKEAKSDARNPKAGAEEEELFFLDALEVVIARTLAAHTENDGRTAAEILVIPPFASLYRLANILEQGHDFRVEITDDQNLLQKAYNEFLIAKHALEKREDPVKALNNRQATPGGAAVKINSLRTWRN</sequence>
<dbReference type="EMBL" id="JAGQNY010000002">
    <property type="protein sequence ID" value="MCA9301856.1"/>
    <property type="molecule type" value="Genomic_DNA"/>
</dbReference>
<evidence type="ECO:0000313" key="1">
    <source>
        <dbReference type="EMBL" id="MCA9301856.1"/>
    </source>
</evidence>
<evidence type="ECO:0000313" key="2">
    <source>
        <dbReference type="Proteomes" id="UP000714817"/>
    </source>
</evidence>
<protein>
    <submittedName>
        <fullName evidence="1">Uncharacterized protein</fullName>
    </submittedName>
</protein>
<reference evidence="1" key="2">
    <citation type="journal article" date="2021" name="Microbiome">
        <title>Successional dynamics and alternative stable states in a saline activated sludge microbial community over 9 years.</title>
        <authorList>
            <person name="Wang Y."/>
            <person name="Ye J."/>
            <person name="Ju F."/>
            <person name="Liu L."/>
            <person name="Boyd J.A."/>
            <person name="Deng Y."/>
            <person name="Parks D.H."/>
            <person name="Jiang X."/>
            <person name="Yin X."/>
            <person name="Woodcroft B.J."/>
            <person name="Tyson G.W."/>
            <person name="Hugenholtz P."/>
            <person name="Polz M.F."/>
            <person name="Zhang T."/>
        </authorList>
    </citation>
    <scope>NUCLEOTIDE SEQUENCE</scope>
    <source>
        <strain evidence="1">HKST-UBA80</strain>
    </source>
</reference>
<reference evidence="1" key="1">
    <citation type="submission" date="2020-04" db="EMBL/GenBank/DDBJ databases">
        <authorList>
            <person name="Zhang T."/>
        </authorList>
    </citation>
    <scope>NUCLEOTIDE SEQUENCE</scope>
    <source>
        <strain evidence="1">HKST-UBA80</strain>
    </source>
</reference>
<gene>
    <name evidence="1" type="ORF">KDA10_00615</name>
</gene>
<name>A0A955E0E9_UNCKA</name>
<comment type="caution">
    <text evidence="1">The sequence shown here is derived from an EMBL/GenBank/DDBJ whole genome shotgun (WGS) entry which is preliminary data.</text>
</comment>
<organism evidence="1 2">
    <name type="scientific">candidate division WWE3 bacterium</name>
    <dbReference type="NCBI Taxonomy" id="2053526"/>
    <lineage>
        <taxon>Bacteria</taxon>
        <taxon>Katanobacteria</taxon>
    </lineage>
</organism>
<proteinExistence type="predicted"/>